<keyword evidence="2" id="KW-1133">Transmembrane helix</keyword>
<evidence type="ECO:0000313" key="3">
    <source>
        <dbReference type="EMBL" id="GII25375.1"/>
    </source>
</evidence>
<reference evidence="3" key="1">
    <citation type="submission" date="2021-01" db="EMBL/GenBank/DDBJ databases">
        <title>Whole genome shotgun sequence of Planosporangium mesophilum NBRC 109066.</title>
        <authorList>
            <person name="Komaki H."/>
            <person name="Tamura T."/>
        </authorList>
    </citation>
    <scope>NUCLEOTIDE SEQUENCE</scope>
    <source>
        <strain evidence="3">NBRC 109066</strain>
    </source>
</reference>
<protein>
    <submittedName>
        <fullName evidence="3">Uncharacterized protein</fullName>
    </submittedName>
</protein>
<proteinExistence type="predicted"/>
<evidence type="ECO:0000256" key="2">
    <source>
        <dbReference type="SAM" id="Phobius"/>
    </source>
</evidence>
<feature type="region of interest" description="Disordered" evidence="1">
    <location>
        <begin position="276"/>
        <end position="305"/>
    </location>
</feature>
<dbReference type="AlphaFoldDB" id="A0A8J3TDY4"/>
<evidence type="ECO:0000313" key="4">
    <source>
        <dbReference type="Proteomes" id="UP000599074"/>
    </source>
</evidence>
<feature type="transmembrane region" description="Helical" evidence="2">
    <location>
        <begin position="18"/>
        <end position="36"/>
    </location>
</feature>
<feature type="transmembrane region" description="Helical" evidence="2">
    <location>
        <begin position="449"/>
        <end position="469"/>
    </location>
</feature>
<keyword evidence="2" id="KW-0812">Transmembrane</keyword>
<feature type="transmembrane region" description="Helical" evidence="2">
    <location>
        <begin position="217"/>
        <end position="237"/>
    </location>
</feature>
<feature type="transmembrane region" description="Helical" evidence="2">
    <location>
        <begin position="162"/>
        <end position="180"/>
    </location>
</feature>
<feature type="transmembrane region" description="Helical" evidence="2">
    <location>
        <begin position="48"/>
        <end position="71"/>
    </location>
</feature>
<evidence type="ECO:0000256" key="1">
    <source>
        <dbReference type="SAM" id="MobiDB-lite"/>
    </source>
</evidence>
<comment type="caution">
    <text evidence="3">The sequence shown here is derived from an EMBL/GenBank/DDBJ whole genome shotgun (WGS) entry which is preliminary data.</text>
</comment>
<feature type="transmembrane region" description="Helical" evidence="2">
    <location>
        <begin position="117"/>
        <end position="142"/>
    </location>
</feature>
<feature type="transmembrane region" description="Helical" evidence="2">
    <location>
        <begin position="523"/>
        <end position="541"/>
    </location>
</feature>
<sequence length="557" mass="58971">MNCTDLEWNPISSAQSHSALAGVLAGLVFAGIVVLFSDRNPNRSRTRALVFFSGALLALALDSFIFGVIAGEQVCAKAWTETMPAAGLLGLGALGIFGGISWLFNAYDDDHGRVTRLANLLTYTTALIVAYHLKVTAASYLIDMQTSTLYTPPTWLFRLVDGYALLIAVIIFLFPLSRWLRRRLTLPARLRTVAQKSPTTGTTRSADDTLDRAAIQAAYLSVVYVIAVAITSGTLLSRPRGGWEPVTPGYVAALSTILSLAIPTLALLAQLRALPSDAPTPSTRTEERTPESARPHGRHNPGSAGAPDAVTAQGGILASAHAAGLDAVTGQVGRSRLRQRQDSYLVNHYVGLHITAVSIALGIAGVTAANLLAYRDIPMQYHVLFGVLWLASLLAVIAAFAGAVVGSFALPGLIPSMWDLFLPLLIALAEFLLFVILTPPVVGLTQERAAVRSWFLVLGGFALLAAAAITRARSLFSGPGYAGADIAWYVSRLRADTRGAGITACLGLAGGVFGFVVPDAPVWVAYGFASAIVVCLLVAVVRHGRTAQRWRVALAHG</sequence>
<dbReference type="RefSeq" id="WP_168118050.1">
    <property type="nucleotide sequence ID" value="NZ_BOON01000051.1"/>
</dbReference>
<feature type="transmembrane region" description="Helical" evidence="2">
    <location>
        <begin position="83"/>
        <end position="105"/>
    </location>
</feature>
<feature type="transmembrane region" description="Helical" evidence="2">
    <location>
        <begin position="381"/>
        <end position="405"/>
    </location>
</feature>
<feature type="transmembrane region" description="Helical" evidence="2">
    <location>
        <begin position="249"/>
        <end position="269"/>
    </location>
</feature>
<keyword evidence="4" id="KW-1185">Reference proteome</keyword>
<keyword evidence="2" id="KW-0472">Membrane</keyword>
<dbReference type="Proteomes" id="UP000599074">
    <property type="component" value="Unassembled WGS sequence"/>
</dbReference>
<feature type="transmembrane region" description="Helical" evidence="2">
    <location>
        <begin position="344"/>
        <end position="369"/>
    </location>
</feature>
<feature type="compositionally biased region" description="Basic and acidic residues" evidence="1">
    <location>
        <begin position="284"/>
        <end position="294"/>
    </location>
</feature>
<name>A0A8J3TDY4_9ACTN</name>
<feature type="transmembrane region" description="Helical" evidence="2">
    <location>
        <begin position="417"/>
        <end position="437"/>
    </location>
</feature>
<accession>A0A8J3TDY4</accession>
<feature type="transmembrane region" description="Helical" evidence="2">
    <location>
        <begin position="499"/>
        <end position="517"/>
    </location>
</feature>
<dbReference type="EMBL" id="BOON01000051">
    <property type="protein sequence ID" value="GII25375.1"/>
    <property type="molecule type" value="Genomic_DNA"/>
</dbReference>
<organism evidence="3 4">
    <name type="scientific">Planosporangium mesophilum</name>
    <dbReference type="NCBI Taxonomy" id="689768"/>
    <lineage>
        <taxon>Bacteria</taxon>
        <taxon>Bacillati</taxon>
        <taxon>Actinomycetota</taxon>
        <taxon>Actinomycetes</taxon>
        <taxon>Micromonosporales</taxon>
        <taxon>Micromonosporaceae</taxon>
        <taxon>Planosporangium</taxon>
    </lineage>
</organism>
<gene>
    <name evidence="3" type="ORF">Pme01_49720</name>
</gene>